<name>A0AAW1LUM6_POPJA</name>
<evidence type="ECO:0000313" key="1">
    <source>
        <dbReference type="EMBL" id="KAK9737732.1"/>
    </source>
</evidence>
<organism evidence="1 2">
    <name type="scientific">Popillia japonica</name>
    <name type="common">Japanese beetle</name>
    <dbReference type="NCBI Taxonomy" id="7064"/>
    <lineage>
        <taxon>Eukaryota</taxon>
        <taxon>Metazoa</taxon>
        <taxon>Ecdysozoa</taxon>
        <taxon>Arthropoda</taxon>
        <taxon>Hexapoda</taxon>
        <taxon>Insecta</taxon>
        <taxon>Pterygota</taxon>
        <taxon>Neoptera</taxon>
        <taxon>Endopterygota</taxon>
        <taxon>Coleoptera</taxon>
        <taxon>Polyphaga</taxon>
        <taxon>Scarabaeiformia</taxon>
        <taxon>Scarabaeidae</taxon>
        <taxon>Rutelinae</taxon>
        <taxon>Popillia</taxon>
    </lineage>
</organism>
<proteinExistence type="predicted"/>
<accession>A0AAW1LUM6</accession>
<reference evidence="1 2" key="1">
    <citation type="journal article" date="2024" name="BMC Genomics">
        <title>De novo assembly and annotation of Popillia japonica's genome with initial clues to its potential as an invasive pest.</title>
        <authorList>
            <person name="Cucini C."/>
            <person name="Boschi S."/>
            <person name="Funari R."/>
            <person name="Cardaioli E."/>
            <person name="Iannotti N."/>
            <person name="Marturano G."/>
            <person name="Paoli F."/>
            <person name="Bruttini M."/>
            <person name="Carapelli A."/>
            <person name="Frati F."/>
            <person name="Nardi F."/>
        </authorList>
    </citation>
    <scope>NUCLEOTIDE SEQUENCE [LARGE SCALE GENOMIC DNA]</scope>
    <source>
        <strain evidence="1">DMR45628</strain>
    </source>
</reference>
<gene>
    <name evidence="1" type="ORF">QE152_g10473</name>
</gene>
<sequence length="100" mass="11845">MNERNFVIRQTLKAPVSREKMYTTQHAGHQIFIVAGLGNWKCMAKKNESRYGSLQRTKYRRFCRTGKVYCKNNNRNKDRGEEPKRDGCCKVERESELQKN</sequence>
<dbReference type="Proteomes" id="UP001458880">
    <property type="component" value="Unassembled WGS sequence"/>
</dbReference>
<dbReference type="AlphaFoldDB" id="A0AAW1LUM6"/>
<comment type="caution">
    <text evidence="1">The sequence shown here is derived from an EMBL/GenBank/DDBJ whole genome shotgun (WGS) entry which is preliminary data.</text>
</comment>
<dbReference type="EMBL" id="JASPKY010000096">
    <property type="protein sequence ID" value="KAK9737732.1"/>
    <property type="molecule type" value="Genomic_DNA"/>
</dbReference>
<protein>
    <submittedName>
        <fullName evidence="1">Uncharacterized protein</fullName>
    </submittedName>
</protein>
<keyword evidence="2" id="KW-1185">Reference proteome</keyword>
<evidence type="ECO:0000313" key="2">
    <source>
        <dbReference type="Proteomes" id="UP001458880"/>
    </source>
</evidence>